<dbReference type="InterPro" id="IPR044146">
    <property type="entry name" value="S1_Tex"/>
</dbReference>
<dbReference type="SMART" id="SM00316">
    <property type="entry name" value="S1"/>
    <property type="match status" value="1"/>
</dbReference>
<dbReference type="InterPro" id="IPR032639">
    <property type="entry name" value="Tex_YqgF"/>
</dbReference>
<dbReference type="Pfam" id="PF12836">
    <property type="entry name" value="HHH_3"/>
    <property type="match status" value="1"/>
</dbReference>
<dbReference type="OMA" id="RWAWRTR"/>
<dbReference type="InterPro" id="IPR037027">
    <property type="entry name" value="YqgF/RNaseH-like_dom_sf"/>
</dbReference>
<evidence type="ECO:0000313" key="6">
    <source>
        <dbReference type="Proteomes" id="UP000001593"/>
    </source>
</evidence>
<dbReference type="InterPro" id="IPR003029">
    <property type="entry name" value="S1_domain"/>
</dbReference>
<feature type="domain" description="S1 motif" evidence="4">
    <location>
        <begin position="634"/>
        <end position="697"/>
    </location>
</feature>
<evidence type="ECO:0000256" key="1">
    <source>
        <dbReference type="ARBA" id="ARBA00022763"/>
    </source>
</evidence>
<dbReference type="InterPro" id="IPR041692">
    <property type="entry name" value="HHH_9"/>
</dbReference>
<feature type="compositionally biased region" description="Basic residues" evidence="3">
    <location>
        <begin position="516"/>
        <end position="532"/>
    </location>
</feature>
<dbReference type="PROSITE" id="PS50126">
    <property type="entry name" value="S1"/>
    <property type="match status" value="1"/>
</dbReference>
<dbReference type="InterPro" id="IPR050437">
    <property type="entry name" value="Ribos_protein_bS1-like"/>
</dbReference>
<dbReference type="InterPro" id="IPR003583">
    <property type="entry name" value="Hlx-hairpin-Hlx_DNA-bd_motif"/>
</dbReference>
<dbReference type="HOGENOM" id="CLU_009833_0_1_1"/>
<evidence type="ECO:0000256" key="3">
    <source>
        <dbReference type="SAM" id="MobiDB-lite"/>
    </source>
</evidence>
<dbReference type="PANTHER" id="PTHR10724">
    <property type="entry name" value="30S RIBOSOMAL PROTEIN S1"/>
    <property type="match status" value="1"/>
</dbReference>
<evidence type="ECO:0000313" key="5">
    <source>
        <dbReference type="EMBL" id="EDO41235.1"/>
    </source>
</evidence>
<keyword evidence="6" id="KW-1185">Reference proteome</keyword>
<dbReference type="Gene3D" id="3.30.420.140">
    <property type="entry name" value="YqgF/RNase H-like domain"/>
    <property type="match status" value="1"/>
</dbReference>
<dbReference type="InParanoid" id="A7S4Y8"/>
<dbReference type="InterPro" id="IPR010994">
    <property type="entry name" value="RuvA_2-like"/>
</dbReference>
<protein>
    <recommendedName>
        <fullName evidence="4">S1 motif domain-containing protein</fullName>
    </recommendedName>
</protein>
<dbReference type="STRING" id="45351.A7S4Y8"/>
<dbReference type="SUPFAM" id="SSF50249">
    <property type="entry name" value="Nucleic acid-binding proteins"/>
    <property type="match status" value="1"/>
</dbReference>
<dbReference type="GO" id="GO:0006412">
    <property type="term" value="P:translation"/>
    <property type="evidence" value="ECO:0000318"/>
    <property type="project" value="GO_Central"/>
</dbReference>
<dbReference type="Pfam" id="PF16921">
    <property type="entry name" value="Tex_YqgF"/>
    <property type="match status" value="1"/>
</dbReference>
<evidence type="ECO:0000259" key="4">
    <source>
        <dbReference type="PROSITE" id="PS50126"/>
    </source>
</evidence>
<dbReference type="Pfam" id="PF09371">
    <property type="entry name" value="Tex_N"/>
    <property type="match status" value="1"/>
</dbReference>
<reference evidence="5 6" key="1">
    <citation type="journal article" date="2007" name="Science">
        <title>Sea anemone genome reveals ancestral eumetazoan gene repertoire and genomic organization.</title>
        <authorList>
            <person name="Putnam N.H."/>
            <person name="Srivastava M."/>
            <person name="Hellsten U."/>
            <person name="Dirks B."/>
            <person name="Chapman J."/>
            <person name="Salamov A."/>
            <person name="Terry A."/>
            <person name="Shapiro H."/>
            <person name="Lindquist E."/>
            <person name="Kapitonov V.V."/>
            <person name="Jurka J."/>
            <person name="Genikhovich G."/>
            <person name="Grigoriev I.V."/>
            <person name="Lucas S.M."/>
            <person name="Steele R.E."/>
            <person name="Finnerty J.R."/>
            <person name="Technau U."/>
            <person name="Martindale M.Q."/>
            <person name="Rokhsar D.S."/>
        </authorList>
    </citation>
    <scope>NUCLEOTIDE SEQUENCE [LARGE SCALE GENOMIC DNA]</scope>
    <source>
        <strain evidence="6">CH2 X CH6</strain>
    </source>
</reference>
<name>A7S4Y8_NEMVE</name>
<dbReference type="PhylomeDB" id="A7S4Y8"/>
<dbReference type="Gene3D" id="1.10.150.310">
    <property type="entry name" value="Tex RuvX-like domain-like"/>
    <property type="match status" value="1"/>
</dbReference>
<dbReference type="EMBL" id="DS469580">
    <property type="protein sequence ID" value="EDO41235.1"/>
    <property type="molecule type" value="Genomic_DNA"/>
</dbReference>
<organism evidence="5 6">
    <name type="scientific">Nematostella vectensis</name>
    <name type="common">Starlet sea anemone</name>
    <dbReference type="NCBI Taxonomy" id="45351"/>
    <lineage>
        <taxon>Eukaryota</taxon>
        <taxon>Metazoa</taxon>
        <taxon>Cnidaria</taxon>
        <taxon>Anthozoa</taxon>
        <taxon>Hexacorallia</taxon>
        <taxon>Actiniaria</taxon>
        <taxon>Edwardsiidae</taxon>
        <taxon>Nematostella</taxon>
    </lineage>
</organism>
<dbReference type="SUPFAM" id="SSF47781">
    <property type="entry name" value="RuvA domain 2-like"/>
    <property type="match status" value="2"/>
</dbReference>
<evidence type="ECO:0000256" key="2">
    <source>
        <dbReference type="ARBA" id="ARBA00023204"/>
    </source>
</evidence>
<dbReference type="Pfam" id="PF17674">
    <property type="entry name" value="HHH_9"/>
    <property type="match status" value="1"/>
</dbReference>
<dbReference type="SMART" id="SM00278">
    <property type="entry name" value="HhH1"/>
    <property type="match status" value="2"/>
</dbReference>
<proteinExistence type="predicted"/>
<dbReference type="InterPro" id="IPR012337">
    <property type="entry name" value="RNaseH-like_sf"/>
</dbReference>
<dbReference type="Gene3D" id="1.10.3500.10">
    <property type="entry name" value="Tex N-terminal region-like"/>
    <property type="match status" value="2"/>
</dbReference>
<gene>
    <name evidence="5" type="ORF">NEMVEDRAFT_v1g242888</name>
</gene>
<dbReference type="PANTHER" id="PTHR10724:SF10">
    <property type="entry name" value="S1 RNA-BINDING DOMAIN-CONTAINING PROTEIN 1"/>
    <property type="match status" value="1"/>
</dbReference>
<dbReference type="InterPro" id="IPR012340">
    <property type="entry name" value="NA-bd_OB-fold"/>
</dbReference>
<dbReference type="InterPro" id="IPR023323">
    <property type="entry name" value="Tex-like_dom_sf"/>
</dbReference>
<dbReference type="Gene3D" id="1.10.10.650">
    <property type="entry name" value="RuvA domain 2-like"/>
    <property type="match status" value="1"/>
</dbReference>
<dbReference type="Pfam" id="PF00575">
    <property type="entry name" value="S1"/>
    <property type="match status" value="1"/>
</dbReference>
<dbReference type="GO" id="GO:0003677">
    <property type="term" value="F:DNA binding"/>
    <property type="evidence" value="ECO:0007669"/>
    <property type="project" value="InterPro"/>
</dbReference>
<keyword evidence="1" id="KW-0227">DNA damage</keyword>
<dbReference type="InterPro" id="IPR023319">
    <property type="entry name" value="Tex-like_HTH_dom_sf"/>
</dbReference>
<dbReference type="SUPFAM" id="SSF53098">
    <property type="entry name" value="Ribonuclease H-like"/>
    <property type="match status" value="1"/>
</dbReference>
<dbReference type="FunFam" id="1.10.10.650:FF:000001">
    <property type="entry name" value="S1 RNA-binding domain 1"/>
    <property type="match status" value="1"/>
</dbReference>
<dbReference type="eggNOG" id="KOG1857">
    <property type="taxonomic scope" value="Eukaryota"/>
</dbReference>
<dbReference type="InterPro" id="IPR018974">
    <property type="entry name" value="Tex-like_N"/>
</dbReference>
<dbReference type="GO" id="GO:0003729">
    <property type="term" value="F:mRNA binding"/>
    <property type="evidence" value="ECO:0000318"/>
    <property type="project" value="GO_Central"/>
</dbReference>
<dbReference type="GO" id="GO:0003735">
    <property type="term" value="F:structural constituent of ribosome"/>
    <property type="evidence" value="ECO:0000318"/>
    <property type="project" value="GO_Central"/>
</dbReference>
<dbReference type="Gene3D" id="2.40.50.140">
    <property type="entry name" value="Nucleic acid-binding proteins"/>
    <property type="match status" value="1"/>
</dbReference>
<dbReference type="GO" id="GO:0006281">
    <property type="term" value="P:DNA repair"/>
    <property type="evidence" value="ECO:0007669"/>
    <property type="project" value="UniProtKB-KW"/>
</dbReference>
<dbReference type="CDD" id="cd05685">
    <property type="entry name" value="S1_Tex"/>
    <property type="match status" value="1"/>
</dbReference>
<feature type="region of interest" description="Disordered" evidence="3">
    <location>
        <begin position="514"/>
        <end position="542"/>
    </location>
</feature>
<dbReference type="Proteomes" id="UP000001593">
    <property type="component" value="Unassembled WGS sequence"/>
</dbReference>
<keyword evidence="2" id="KW-0234">DNA repair</keyword>
<accession>A7S4Y8</accession>
<sequence length="717" mass="79740">MAAKVEKDKCAQIISQNLQLDENVVSRILVLLDNDNTIPFIARYRKEHSGGLDPAVLRHIDGQYQLLKEVQKKAESTKKKIGDQLTIEIREALDNAQSVEEVDEIFGPFKKGKQRTLAGRARQLGLDVAAERVLVHPQSVNLRDWVKKDTKGLSNIKEVSTGVQHVLAETISKDPSTSESLKALMEGCITLETSLSRSASKKTEAEVNKYKQYHAFKMPITRLRSHQETLRGCFLLPLKMHTVDFLSLEFVGGPGKVLEVGVIYPIGRKTKRQEAEDRVKEMERFWRWESYILLAVKQRGRRLRTESRRWCETIAIGNGVGCREAETFISDLIKSKAFHPLDPRYCIVSEDGASVYSASNEAMLELPNLEISMRGAVSLGRRLQDPLLELVKIEPKHLGIGMYQHDIPEVLLRAALQGVLTDCVSFVGADLNAAGVSLLKCLSGLNEKRAQAIVEYREKNNGFVNRAQLLEVKGIGEKTYEQCVGFVRVRAAAAQTPAGDVICLDSDDEEEEAIGRKRKKRGENTSKKKARALKPNPLDMTPIHPEAYGAAERFMELVGVRPRDIGKPNIRTAISSKLQAQSLEKISGQLKVTPEALQLIIDGLGQAVDFDIRDGFERPLFKKGLTKFEDVRPGHELTGRVSNVTTFGAFVDCGIGRDGLIHTSRMAGRDDLGAGDVVEVKVISKDETKGHVNLQLVKVRSRLSPKLLVSTTSESKQ</sequence>
<dbReference type="AlphaFoldDB" id="A7S4Y8"/>
<dbReference type="SUPFAM" id="SSF158832">
    <property type="entry name" value="Tex N-terminal region-like"/>
    <property type="match status" value="1"/>
</dbReference>